<evidence type="ECO:0000313" key="1">
    <source>
        <dbReference type="EMBL" id="RDU36836.1"/>
    </source>
</evidence>
<dbReference type="Gene3D" id="3.40.50.1240">
    <property type="entry name" value="Phosphoglycerate mutase-like"/>
    <property type="match status" value="1"/>
</dbReference>
<sequence>MKTIYLIRHCQAEGQEREARLTKAGESQARELAAFLKNKQIDRIVSSPFERAVSTIRPFAEEAGMDIETDERLTERVLSGAPKPNWLEMLEKSFSDPGLAFEGGESAAEAGKRGIDAINKVLEKSGKNAVVVTHGNLMATILRHYDNSYGFELWKSLSNPDVFELTFKGNSPKIKRIWEWN</sequence>
<evidence type="ECO:0000313" key="2">
    <source>
        <dbReference type="Proteomes" id="UP000257144"/>
    </source>
</evidence>
<gene>
    <name evidence="1" type="ORF">DRW41_12095</name>
</gene>
<keyword evidence="2" id="KW-1185">Reference proteome</keyword>
<dbReference type="Pfam" id="PF00300">
    <property type="entry name" value="His_Phos_1"/>
    <property type="match status" value="1"/>
</dbReference>
<name>A0A3D8GRY0_9BACI</name>
<dbReference type="InterPro" id="IPR013078">
    <property type="entry name" value="His_Pase_superF_clade-1"/>
</dbReference>
<protein>
    <submittedName>
        <fullName evidence="1">Histidine phosphatase family protein</fullName>
    </submittedName>
</protein>
<dbReference type="PANTHER" id="PTHR48100:SF1">
    <property type="entry name" value="HISTIDINE PHOSPHATASE FAMILY PROTEIN-RELATED"/>
    <property type="match status" value="1"/>
</dbReference>
<reference evidence="1 2" key="1">
    <citation type="submission" date="2018-07" db="EMBL/GenBank/DDBJ databases">
        <title>Bacillus sp. YLB-04 draft genome sequence.</title>
        <authorList>
            <person name="Yu L."/>
            <person name="Tang X."/>
        </authorList>
    </citation>
    <scope>NUCLEOTIDE SEQUENCE [LARGE SCALE GENOMIC DNA]</scope>
    <source>
        <strain evidence="1 2">YLB-04</strain>
    </source>
</reference>
<accession>A0A3D8GRY0</accession>
<dbReference type="Proteomes" id="UP000257144">
    <property type="component" value="Unassembled WGS sequence"/>
</dbReference>
<dbReference type="OrthoDB" id="512570at2"/>
<dbReference type="InterPro" id="IPR029033">
    <property type="entry name" value="His_PPase_superfam"/>
</dbReference>
<dbReference type="SMART" id="SM00855">
    <property type="entry name" value="PGAM"/>
    <property type="match status" value="1"/>
</dbReference>
<dbReference type="InterPro" id="IPR050275">
    <property type="entry name" value="PGM_Phosphatase"/>
</dbReference>
<dbReference type="PANTHER" id="PTHR48100">
    <property type="entry name" value="BROAD-SPECIFICITY PHOSPHATASE YOR283W-RELATED"/>
    <property type="match status" value="1"/>
</dbReference>
<comment type="caution">
    <text evidence="1">The sequence shown here is derived from an EMBL/GenBank/DDBJ whole genome shotgun (WGS) entry which is preliminary data.</text>
</comment>
<dbReference type="SUPFAM" id="SSF53254">
    <property type="entry name" value="Phosphoglycerate mutase-like"/>
    <property type="match status" value="1"/>
</dbReference>
<dbReference type="GO" id="GO:0016791">
    <property type="term" value="F:phosphatase activity"/>
    <property type="evidence" value="ECO:0007669"/>
    <property type="project" value="TreeGrafter"/>
</dbReference>
<dbReference type="EMBL" id="QNQT01000004">
    <property type="protein sequence ID" value="RDU36836.1"/>
    <property type="molecule type" value="Genomic_DNA"/>
</dbReference>
<organism evidence="1 2">
    <name type="scientific">Neobacillus piezotolerans</name>
    <dbReference type="NCBI Taxonomy" id="2259171"/>
    <lineage>
        <taxon>Bacteria</taxon>
        <taxon>Bacillati</taxon>
        <taxon>Bacillota</taxon>
        <taxon>Bacilli</taxon>
        <taxon>Bacillales</taxon>
        <taxon>Bacillaceae</taxon>
        <taxon>Neobacillus</taxon>
    </lineage>
</organism>
<dbReference type="GO" id="GO:0005737">
    <property type="term" value="C:cytoplasm"/>
    <property type="evidence" value="ECO:0007669"/>
    <property type="project" value="TreeGrafter"/>
</dbReference>
<proteinExistence type="predicted"/>
<dbReference type="CDD" id="cd07067">
    <property type="entry name" value="HP_PGM_like"/>
    <property type="match status" value="1"/>
</dbReference>
<dbReference type="AlphaFoldDB" id="A0A3D8GRY0"/>